<name>A0A645J8M5_9ZZZZ</name>
<protein>
    <submittedName>
        <fullName evidence="1">Uncharacterized protein</fullName>
    </submittedName>
</protein>
<sequence>MGVERLCGIILTTLFDPQSEAMQIITLQIVQQRLLLFTPTVMHINALIAEQHFNLADLDTVVDPAFYLTDPIDIRVVKQAMSAVCPLRFQ</sequence>
<proteinExistence type="predicted"/>
<organism evidence="1">
    <name type="scientific">bioreactor metagenome</name>
    <dbReference type="NCBI Taxonomy" id="1076179"/>
    <lineage>
        <taxon>unclassified sequences</taxon>
        <taxon>metagenomes</taxon>
        <taxon>ecological metagenomes</taxon>
    </lineage>
</organism>
<dbReference type="AlphaFoldDB" id="A0A645J8M5"/>
<accession>A0A645J8M5</accession>
<dbReference type="EMBL" id="VSSQ01134169">
    <property type="protein sequence ID" value="MPN59776.1"/>
    <property type="molecule type" value="Genomic_DNA"/>
</dbReference>
<evidence type="ECO:0000313" key="1">
    <source>
        <dbReference type="EMBL" id="MPN59776.1"/>
    </source>
</evidence>
<comment type="caution">
    <text evidence="1">The sequence shown here is derived from an EMBL/GenBank/DDBJ whole genome shotgun (WGS) entry which is preliminary data.</text>
</comment>
<reference evidence="1" key="1">
    <citation type="submission" date="2019-08" db="EMBL/GenBank/DDBJ databases">
        <authorList>
            <person name="Kucharzyk K."/>
            <person name="Murdoch R.W."/>
            <person name="Higgins S."/>
            <person name="Loffler F."/>
        </authorList>
    </citation>
    <scope>NUCLEOTIDE SEQUENCE</scope>
</reference>
<gene>
    <name evidence="1" type="ORF">SDC9_207498</name>
</gene>